<evidence type="ECO:0000256" key="2">
    <source>
        <dbReference type="SAM" id="Phobius"/>
    </source>
</evidence>
<proteinExistence type="predicted"/>
<dbReference type="InterPro" id="IPR049818">
    <property type="entry name" value="Expansin_EXLX1-like"/>
</dbReference>
<name>A0A976FMX6_BRELC</name>
<evidence type="ECO:0000313" key="6">
    <source>
        <dbReference type="Proteomes" id="UP000294530"/>
    </source>
</evidence>
<dbReference type="Gene3D" id="2.60.40.760">
    <property type="entry name" value="Expansin, cellulose-binding-like domain"/>
    <property type="match status" value="1"/>
</dbReference>
<dbReference type="InterPro" id="IPR051477">
    <property type="entry name" value="Expansin_CellWall"/>
</dbReference>
<dbReference type="OrthoDB" id="406505at2759"/>
<dbReference type="Gene3D" id="2.40.40.10">
    <property type="entry name" value="RlpA-like domain"/>
    <property type="match status" value="1"/>
</dbReference>
<keyword evidence="6" id="KW-1185">Reference proteome</keyword>
<dbReference type="EMBL" id="SHOA02000016">
    <property type="protein sequence ID" value="TDH69469.1"/>
    <property type="molecule type" value="Genomic_DNA"/>
</dbReference>
<dbReference type="PANTHER" id="PTHR31836:SF21">
    <property type="entry name" value="EXPANSIN-LIKE PROTEIN 7"/>
    <property type="match status" value="1"/>
</dbReference>
<dbReference type="InterPro" id="IPR036908">
    <property type="entry name" value="RlpA-like_sf"/>
</dbReference>
<dbReference type="CDD" id="cd22271">
    <property type="entry name" value="DPBB_EXP_N-like"/>
    <property type="match status" value="1"/>
</dbReference>
<comment type="caution">
    <text evidence="5">The sequence shown here is derived from an EMBL/GenBank/DDBJ whole genome shotgun (WGS) entry which is preliminary data.</text>
</comment>
<dbReference type="RefSeq" id="XP_067818968.1">
    <property type="nucleotide sequence ID" value="XM_067964034.1"/>
</dbReference>
<dbReference type="GeneID" id="94349705"/>
<dbReference type="InterPro" id="IPR007112">
    <property type="entry name" value="Expansin/allergen_DPBB_dom"/>
</dbReference>
<evidence type="ECO:0000259" key="4">
    <source>
        <dbReference type="PROSITE" id="PS50842"/>
    </source>
</evidence>
<dbReference type="AlphaFoldDB" id="A0A976FMX6"/>
<reference evidence="5 6" key="1">
    <citation type="journal article" date="2021" name="Genome Biol.">
        <title>AFLAP: assembly-free linkage analysis pipeline using k-mers from genome sequencing data.</title>
        <authorList>
            <person name="Fletcher K."/>
            <person name="Zhang L."/>
            <person name="Gil J."/>
            <person name="Han R."/>
            <person name="Cavanaugh K."/>
            <person name="Michelmore R."/>
        </authorList>
    </citation>
    <scope>NUCLEOTIDE SEQUENCE [LARGE SCALE GENOMIC DNA]</scope>
    <source>
        <strain evidence="5 6">SF5</strain>
    </source>
</reference>
<keyword evidence="2" id="KW-1133">Transmembrane helix</keyword>
<sequence length="360" mass="38252">MILWAGLWALVATIALADQTSYFTGQGTSYQLNQVSSGSCNLMYESGDADNYAALNDAQWNSTRNCGRCAEISCGDDRCKDKTSSALVYLVDRCPNCQPGDLDLSPTVFQKLTGSTSSRYSIKWKFVACPVRGNIQYCTKSGSNSSWLALQPTNLATGVANLRIAHQSVTMVDSCYYYLLAGGQNVDLDAVPVEVTSVTGEILTETVKLSPNSCTEGTANFDASSTQQMDTNSSISVKQKVALDSSEGGTYKAGKVSASDVSILEPEKNSIADMLETQHMDASNVQQATTSSGETSVGTSPVAVLIVLAVVATVAAVAIAFSVKKKIFGGKRVDFSASLNRSFDTFSSPVRLDESVIAKI</sequence>
<feature type="chain" id="PRO_5036825018" description="Expansin-like EG45 domain-containing protein" evidence="3">
    <location>
        <begin position="18"/>
        <end position="360"/>
    </location>
</feature>
<evidence type="ECO:0000313" key="5">
    <source>
        <dbReference type="EMBL" id="TDH69469.1"/>
    </source>
</evidence>
<feature type="signal peptide" evidence="3">
    <location>
        <begin position="1"/>
        <end position="17"/>
    </location>
</feature>
<dbReference type="PANTHER" id="PTHR31836">
    <property type="match status" value="1"/>
</dbReference>
<keyword evidence="1 3" id="KW-0732">Signal</keyword>
<dbReference type="Proteomes" id="UP000294530">
    <property type="component" value="Unassembled WGS sequence"/>
</dbReference>
<evidence type="ECO:0000256" key="3">
    <source>
        <dbReference type="SAM" id="SignalP"/>
    </source>
</evidence>
<feature type="transmembrane region" description="Helical" evidence="2">
    <location>
        <begin position="302"/>
        <end position="323"/>
    </location>
</feature>
<dbReference type="InterPro" id="IPR036749">
    <property type="entry name" value="Expansin_CBD_sf"/>
</dbReference>
<feature type="domain" description="Expansin-like EG45" evidence="4">
    <location>
        <begin position="37"/>
        <end position="134"/>
    </location>
</feature>
<accession>A0A976FMX6</accession>
<dbReference type="NCBIfam" id="NF041144">
    <property type="entry name" value="expansin_EXLX1"/>
    <property type="match status" value="1"/>
</dbReference>
<organism evidence="5 6">
    <name type="scientific">Bremia lactucae</name>
    <name type="common">Lettuce downy mildew</name>
    <dbReference type="NCBI Taxonomy" id="4779"/>
    <lineage>
        <taxon>Eukaryota</taxon>
        <taxon>Sar</taxon>
        <taxon>Stramenopiles</taxon>
        <taxon>Oomycota</taxon>
        <taxon>Peronosporomycetes</taxon>
        <taxon>Peronosporales</taxon>
        <taxon>Peronosporaceae</taxon>
        <taxon>Bremia</taxon>
    </lineage>
</organism>
<evidence type="ECO:0000256" key="1">
    <source>
        <dbReference type="ARBA" id="ARBA00022729"/>
    </source>
</evidence>
<protein>
    <recommendedName>
        <fullName evidence="4">Expansin-like EG45 domain-containing protein</fullName>
    </recommendedName>
</protein>
<keyword evidence="2" id="KW-0812">Transmembrane</keyword>
<dbReference type="PROSITE" id="PS50842">
    <property type="entry name" value="EXPANSIN_EG45"/>
    <property type="match status" value="1"/>
</dbReference>
<dbReference type="KEGG" id="blac:94349705"/>
<keyword evidence="2" id="KW-0472">Membrane</keyword>
<dbReference type="SUPFAM" id="SSF50685">
    <property type="entry name" value="Barwin-like endoglucanases"/>
    <property type="match status" value="1"/>
</dbReference>
<gene>
    <name evidence="5" type="ORF">CCR75_005960</name>
</gene>